<keyword evidence="3" id="KW-1185">Reference proteome</keyword>
<reference evidence="2 3" key="1">
    <citation type="submission" date="2024-01" db="EMBL/GenBank/DDBJ databases">
        <title>A telomere-to-telomere, gap-free genome of sweet tea (Lithocarpus litseifolius).</title>
        <authorList>
            <person name="Zhou J."/>
        </authorList>
    </citation>
    <scope>NUCLEOTIDE SEQUENCE [LARGE SCALE GENOMIC DNA]</scope>
    <source>
        <strain evidence="2">Zhou-2022a</strain>
        <tissue evidence="2">Leaf</tissue>
    </source>
</reference>
<proteinExistence type="predicted"/>
<dbReference type="AlphaFoldDB" id="A0AAW2CKA4"/>
<comment type="caution">
    <text evidence="2">The sequence shown here is derived from an EMBL/GenBank/DDBJ whole genome shotgun (WGS) entry which is preliminary data.</text>
</comment>
<feature type="region of interest" description="Disordered" evidence="1">
    <location>
        <begin position="290"/>
        <end position="321"/>
    </location>
</feature>
<evidence type="ECO:0000313" key="3">
    <source>
        <dbReference type="Proteomes" id="UP001459277"/>
    </source>
</evidence>
<dbReference type="EMBL" id="JAZDWU010000006">
    <property type="protein sequence ID" value="KAK9998173.1"/>
    <property type="molecule type" value="Genomic_DNA"/>
</dbReference>
<evidence type="ECO:0008006" key="4">
    <source>
        <dbReference type="Google" id="ProtNLM"/>
    </source>
</evidence>
<organism evidence="2 3">
    <name type="scientific">Lithocarpus litseifolius</name>
    <dbReference type="NCBI Taxonomy" id="425828"/>
    <lineage>
        <taxon>Eukaryota</taxon>
        <taxon>Viridiplantae</taxon>
        <taxon>Streptophyta</taxon>
        <taxon>Embryophyta</taxon>
        <taxon>Tracheophyta</taxon>
        <taxon>Spermatophyta</taxon>
        <taxon>Magnoliopsida</taxon>
        <taxon>eudicotyledons</taxon>
        <taxon>Gunneridae</taxon>
        <taxon>Pentapetalae</taxon>
        <taxon>rosids</taxon>
        <taxon>fabids</taxon>
        <taxon>Fagales</taxon>
        <taxon>Fagaceae</taxon>
        <taxon>Lithocarpus</taxon>
    </lineage>
</organism>
<evidence type="ECO:0000313" key="2">
    <source>
        <dbReference type="EMBL" id="KAK9998173.1"/>
    </source>
</evidence>
<dbReference type="Proteomes" id="UP001459277">
    <property type="component" value="Unassembled WGS sequence"/>
</dbReference>
<gene>
    <name evidence="2" type="ORF">SO802_017776</name>
</gene>
<sequence length="390" mass="43816">MEEITKRYAGIKLSAREDVEVTILEPEIEDGFILVGKFFTKRRINLESVTRVMKTVWKVEKNFEASDLGENKRLPIFCYLCGRVDHDERDCLQGLRSKETLQPEEKQFDPWLRATQEKLQKPLIVTAARNEAMKISEAENQLREHNLVGIAERIPVSGTSRANLPGRSERWVEARADMGSVISMSSHIQVNTLKVPRISNFEQQLRDIDAAISGEVPDVIIEPNKEEELETEQFVLNRTVDSLETKEMSHANGLGTEAHSQNIAPGLQGPIMKMENQPGNVLGLSQSGFNFKMGPISPKQSKPNKSKKSNGGGRKKNKENNVYVGTNMEAGKEHMQPLGENKGVEMVMEVDQVEVGTKRRLRSPLYEVGNCIDNGKKANWRERSGSLACC</sequence>
<feature type="compositionally biased region" description="Basic residues" evidence="1">
    <location>
        <begin position="302"/>
        <end position="317"/>
    </location>
</feature>
<protein>
    <recommendedName>
        <fullName evidence="4">CCHC-type domain-containing protein</fullName>
    </recommendedName>
</protein>
<name>A0AAW2CKA4_9ROSI</name>
<evidence type="ECO:0000256" key="1">
    <source>
        <dbReference type="SAM" id="MobiDB-lite"/>
    </source>
</evidence>
<accession>A0AAW2CKA4</accession>